<reference evidence="2 4" key="2">
    <citation type="journal article" date="2013" name="Nature">
        <title>Insights into bilaterian evolution from three spiralian genomes.</title>
        <authorList>
            <person name="Simakov O."/>
            <person name="Marletaz F."/>
            <person name="Cho S.J."/>
            <person name="Edsinger-Gonzales E."/>
            <person name="Havlak P."/>
            <person name="Hellsten U."/>
            <person name="Kuo D.H."/>
            <person name="Larsson T."/>
            <person name="Lv J."/>
            <person name="Arendt D."/>
            <person name="Savage R."/>
            <person name="Osoegawa K."/>
            <person name="de Jong P."/>
            <person name="Grimwood J."/>
            <person name="Chapman J.A."/>
            <person name="Shapiro H."/>
            <person name="Aerts A."/>
            <person name="Otillar R.P."/>
            <person name="Terry A.Y."/>
            <person name="Boore J.L."/>
            <person name="Grigoriev I.V."/>
            <person name="Lindberg D.R."/>
            <person name="Seaver E.C."/>
            <person name="Weisblat D.A."/>
            <person name="Putnam N.H."/>
            <person name="Rokhsar D.S."/>
        </authorList>
    </citation>
    <scope>NUCLEOTIDE SEQUENCE</scope>
    <source>
        <strain evidence="2 4">I ESC-2004</strain>
    </source>
</reference>
<evidence type="ECO:0000259" key="1">
    <source>
        <dbReference type="Pfam" id="PF14529"/>
    </source>
</evidence>
<dbReference type="Gene3D" id="3.60.10.10">
    <property type="entry name" value="Endonuclease/exonuclease/phosphatase"/>
    <property type="match status" value="1"/>
</dbReference>
<dbReference type="InterPro" id="IPR005135">
    <property type="entry name" value="Endo/exonuclease/phosphatase"/>
</dbReference>
<dbReference type="Proteomes" id="UP000014760">
    <property type="component" value="Unassembled WGS sequence"/>
</dbReference>
<organism evidence="2">
    <name type="scientific">Capitella teleta</name>
    <name type="common">Polychaete worm</name>
    <dbReference type="NCBI Taxonomy" id="283909"/>
    <lineage>
        <taxon>Eukaryota</taxon>
        <taxon>Metazoa</taxon>
        <taxon>Spiralia</taxon>
        <taxon>Lophotrochozoa</taxon>
        <taxon>Annelida</taxon>
        <taxon>Polychaeta</taxon>
        <taxon>Sedentaria</taxon>
        <taxon>Scolecida</taxon>
        <taxon>Capitellidae</taxon>
        <taxon>Capitella</taxon>
    </lineage>
</organism>
<sequence>MDRMEYINTLMCRDVLFIQEHWFLDADICKISEHVDNVEVFGVSGMDDSRLISGRPFGGCAIVYSKSLRCDVSIIKTESRRLCAAKLSLPDGINFLLCNVYMPCDQLTDQRDAFLSTLCEIDSILSTTEVNGGIVGGDFNTEMSRLSSHHTRDLVDFCSSNGLDMCCDLDVCQVDYTYENEASWARSVLDHFIVSENISADVALYECLHEGDNPSDHCPVMMHVNVNVEHIPTDRSPILKSGLPWQTVSPRVLGDYGAALHVALTSIVIPNAALQCDDWSCELHTHDIQAHYDNIVKACLDAAEGTVGRKRKRRGNTPLRRPGWKDYVEPHRERAIFWHALWKSSGSPHDGHVADIRQRTRARYRYAVRYVKRHEEQCRANKLAEALAKDRGRDIWNEVQKTSGRKTNRVAMVDGMVDDRDIGELFARKTSEVRFKSGNKIYKQFQL</sequence>
<dbReference type="EMBL" id="AMQN01007609">
    <property type="status" value="NOT_ANNOTATED_CDS"/>
    <property type="molecule type" value="Genomic_DNA"/>
</dbReference>
<feature type="domain" description="Endonuclease/exonuclease/phosphatase" evidence="1">
    <location>
        <begin position="96"/>
        <end position="220"/>
    </location>
</feature>
<proteinExistence type="predicted"/>
<dbReference type="EMBL" id="AMQN01007608">
    <property type="status" value="NOT_ANNOTATED_CDS"/>
    <property type="molecule type" value="Genomic_DNA"/>
</dbReference>
<dbReference type="EMBL" id="KB300985">
    <property type="protein sequence ID" value="ELU06048.1"/>
    <property type="molecule type" value="Genomic_DNA"/>
</dbReference>
<dbReference type="EnsemblMetazoa" id="CapteT188575">
    <property type="protein sequence ID" value="CapteP188575"/>
    <property type="gene ID" value="CapteG188575"/>
</dbReference>
<accession>R7UJ09</accession>
<dbReference type="InterPro" id="IPR036691">
    <property type="entry name" value="Endo/exonu/phosph_ase_sf"/>
</dbReference>
<evidence type="ECO:0000313" key="2">
    <source>
        <dbReference type="EMBL" id="ELU06048.1"/>
    </source>
</evidence>
<name>R7UJ09_CAPTE</name>
<dbReference type="OrthoDB" id="6086353at2759"/>
<evidence type="ECO:0000313" key="3">
    <source>
        <dbReference type="EnsemblMetazoa" id="CapteP188575"/>
    </source>
</evidence>
<dbReference type="SUPFAM" id="SSF56219">
    <property type="entry name" value="DNase I-like"/>
    <property type="match status" value="1"/>
</dbReference>
<keyword evidence="4" id="KW-1185">Reference proteome</keyword>
<dbReference type="GO" id="GO:0003824">
    <property type="term" value="F:catalytic activity"/>
    <property type="evidence" value="ECO:0007669"/>
    <property type="project" value="InterPro"/>
</dbReference>
<reference evidence="4" key="1">
    <citation type="submission" date="2012-12" db="EMBL/GenBank/DDBJ databases">
        <authorList>
            <person name="Hellsten U."/>
            <person name="Grimwood J."/>
            <person name="Chapman J.A."/>
            <person name="Shapiro H."/>
            <person name="Aerts A."/>
            <person name="Otillar R.P."/>
            <person name="Terry A.Y."/>
            <person name="Boore J.L."/>
            <person name="Simakov O."/>
            <person name="Marletaz F."/>
            <person name="Cho S.-J."/>
            <person name="Edsinger-Gonzales E."/>
            <person name="Havlak P."/>
            <person name="Kuo D.-H."/>
            <person name="Larsson T."/>
            <person name="Lv J."/>
            <person name="Arendt D."/>
            <person name="Savage R."/>
            <person name="Osoegawa K."/>
            <person name="de Jong P."/>
            <person name="Lindberg D.R."/>
            <person name="Seaver E.C."/>
            <person name="Weisblat D.A."/>
            <person name="Putnam N.H."/>
            <person name="Grigoriev I.V."/>
            <person name="Rokhsar D.S."/>
        </authorList>
    </citation>
    <scope>NUCLEOTIDE SEQUENCE</scope>
    <source>
        <strain evidence="4">I ESC-2004</strain>
    </source>
</reference>
<dbReference type="Pfam" id="PF14529">
    <property type="entry name" value="Exo_endo_phos_2"/>
    <property type="match status" value="1"/>
</dbReference>
<dbReference type="AlphaFoldDB" id="R7UJ09"/>
<protein>
    <recommendedName>
        <fullName evidence="1">Endonuclease/exonuclease/phosphatase domain-containing protein</fullName>
    </recommendedName>
</protein>
<gene>
    <name evidence="2" type="ORF">CAPTEDRAFT_188575</name>
</gene>
<reference evidence="3" key="3">
    <citation type="submission" date="2015-06" db="UniProtKB">
        <authorList>
            <consortium name="EnsemblMetazoa"/>
        </authorList>
    </citation>
    <scope>IDENTIFICATION</scope>
</reference>
<evidence type="ECO:0000313" key="4">
    <source>
        <dbReference type="Proteomes" id="UP000014760"/>
    </source>
</evidence>
<dbReference type="HOGENOM" id="CLU_038004_4_0_1"/>